<evidence type="ECO:0000256" key="2">
    <source>
        <dbReference type="ARBA" id="ARBA00022552"/>
    </source>
</evidence>
<dbReference type="AlphaFoldDB" id="A0A0S4NDK4"/>
<comment type="subcellular location">
    <subcellularLocation>
        <location evidence="6">Cytoplasm</location>
    </subcellularLocation>
</comment>
<dbReference type="InterPro" id="IPR018063">
    <property type="entry name" value="SAM_MeTrfase_RsmI_CS"/>
</dbReference>
<evidence type="ECO:0000256" key="4">
    <source>
        <dbReference type="ARBA" id="ARBA00022679"/>
    </source>
</evidence>
<keyword evidence="1 6" id="KW-0963">Cytoplasm</keyword>
<dbReference type="STRING" id="1643428.GCA_001442855_02168"/>
<gene>
    <name evidence="6" type="primary">rsmI</name>
    <name evidence="8" type="ORF">JGI1_02217</name>
</gene>
<feature type="domain" description="Tetrapyrrole methylase" evidence="7">
    <location>
        <begin position="4"/>
        <end position="202"/>
    </location>
</feature>
<dbReference type="PROSITE" id="PS01296">
    <property type="entry name" value="RSMI"/>
    <property type="match status" value="1"/>
</dbReference>
<dbReference type="EC" id="2.1.1.198" evidence="6"/>
<evidence type="ECO:0000313" key="8">
    <source>
        <dbReference type="EMBL" id="CUU08952.1"/>
    </source>
</evidence>
<proteinExistence type="inferred from homology"/>
<evidence type="ECO:0000256" key="5">
    <source>
        <dbReference type="ARBA" id="ARBA00022691"/>
    </source>
</evidence>
<dbReference type="RefSeq" id="WP_140945917.1">
    <property type="nucleotide sequence ID" value="NZ_FAOO01000027.1"/>
</dbReference>
<dbReference type="Pfam" id="PF00590">
    <property type="entry name" value="TP_methylase"/>
    <property type="match status" value="1"/>
</dbReference>
<keyword evidence="2 6" id="KW-0698">rRNA processing</keyword>
<keyword evidence="9" id="KW-1185">Reference proteome</keyword>
<dbReference type="InterPro" id="IPR014776">
    <property type="entry name" value="4pyrrole_Mease_sub2"/>
</dbReference>
<name>A0A0S4NDK4_9BACT</name>
<dbReference type="Gene3D" id="3.40.1010.10">
    <property type="entry name" value="Cobalt-precorrin-4 Transmethylase, Domain 1"/>
    <property type="match status" value="1"/>
</dbReference>
<dbReference type="InterPro" id="IPR035996">
    <property type="entry name" value="4pyrrol_Methylase_sf"/>
</dbReference>
<dbReference type="HAMAP" id="MF_01877">
    <property type="entry name" value="16SrRNA_methyltr_I"/>
    <property type="match status" value="1"/>
</dbReference>
<dbReference type="SUPFAM" id="SSF53790">
    <property type="entry name" value="Tetrapyrrole methylase"/>
    <property type="match status" value="1"/>
</dbReference>
<comment type="similarity">
    <text evidence="6">Belongs to the methyltransferase superfamily. RsmI family.</text>
</comment>
<dbReference type="Proteomes" id="UP000320623">
    <property type="component" value="Unassembled WGS sequence"/>
</dbReference>
<dbReference type="Gene3D" id="3.30.950.10">
    <property type="entry name" value="Methyltransferase, Cobalt-precorrin-4 Transmethylase, Domain 2"/>
    <property type="match status" value="1"/>
</dbReference>
<sequence>MPGTLYIVSTPIGNLSDITFRAVEVLKQVDLIACEDTRRTKILLEKFGLAKNLISYYNYNERQRAEEIIRELKSGKNVALVSDSGTPGISDPGFVLIKRAIEENITITPIPGPTAFVCALVGSGLPMDEFVFVGFLPHKKGRKTKLKKLSEEERTVILYESPHRLIKTLNEILENFGDREIAVAKELTKIHEEFFRGKISEVLKKLTSDKIKGEFVIVISGKTN</sequence>
<dbReference type="PANTHER" id="PTHR46111">
    <property type="entry name" value="RIBOSOMAL RNA SMALL SUBUNIT METHYLTRANSFERASE I"/>
    <property type="match status" value="1"/>
</dbReference>
<comment type="function">
    <text evidence="6">Catalyzes the 2'-O-methylation of the ribose of cytidine 1402 (C1402) in 16S rRNA.</text>
</comment>
<reference evidence="9" key="1">
    <citation type="submission" date="2015-11" db="EMBL/GenBank/DDBJ databases">
        <authorList>
            <person name="Varghese N."/>
        </authorList>
    </citation>
    <scope>NUCLEOTIDE SEQUENCE [LARGE SCALE GENOMIC DNA]</scope>
</reference>
<keyword evidence="5 6" id="KW-0949">S-adenosyl-L-methionine</keyword>
<evidence type="ECO:0000256" key="1">
    <source>
        <dbReference type="ARBA" id="ARBA00022490"/>
    </source>
</evidence>
<accession>A0A0S4NDK4</accession>
<dbReference type="FunFam" id="3.40.1010.10:FF:000007">
    <property type="entry name" value="Ribosomal RNA small subunit methyltransferase I"/>
    <property type="match status" value="1"/>
</dbReference>
<evidence type="ECO:0000259" key="7">
    <source>
        <dbReference type="Pfam" id="PF00590"/>
    </source>
</evidence>
<comment type="catalytic activity">
    <reaction evidence="6">
        <text>cytidine(1402) in 16S rRNA + S-adenosyl-L-methionine = 2'-O-methylcytidine(1402) in 16S rRNA + S-adenosyl-L-homocysteine + H(+)</text>
        <dbReference type="Rhea" id="RHEA:42924"/>
        <dbReference type="Rhea" id="RHEA-COMP:10285"/>
        <dbReference type="Rhea" id="RHEA-COMP:10286"/>
        <dbReference type="ChEBI" id="CHEBI:15378"/>
        <dbReference type="ChEBI" id="CHEBI:57856"/>
        <dbReference type="ChEBI" id="CHEBI:59789"/>
        <dbReference type="ChEBI" id="CHEBI:74495"/>
        <dbReference type="ChEBI" id="CHEBI:82748"/>
        <dbReference type="EC" id="2.1.1.198"/>
    </reaction>
</comment>
<dbReference type="PIRSF" id="PIRSF005917">
    <property type="entry name" value="MTase_YraL"/>
    <property type="match status" value="1"/>
</dbReference>
<dbReference type="PANTHER" id="PTHR46111:SF1">
    <property type="entry name" value="RIBOSOMAL RNA SMALL SUBUNIT METHYLTRANSFERASE I"/>
    <property type="match status" value="1"/>
</dbReference>
<dbReference type="InterPro" id="IPR000878">
    <property type="entry name" value="4pyrrol_Mease"/>
</dbReference>
<dbReference type="FunFam" id="3.30.950.10:FF:000002">
    <property type="entry name" value="Ribosomal RNA small subunit methyltransferase I"/>
    <property type="match status" value="1"/>
</dbReference>
<organism evidence="8 9">
    <name type="scientific">Candidatus Thermokryptus mobilis</name>
    <dbReference type="NCBI Taxonomy" id="1643428"/>
    <lineage>
        <taxon>Bacteria</taxon>
        <taxon>Pseudomonadati</taxon>
        <taxon>Candidatus Kryptoniota</taxon>
        <taxon>Candidatus Thermokryptus</taxon>
    </lineage>
</organism>
<dbReference type="GO" id="GO:0005737">
    <property type="term" value="C:cytoplasm"/>
    <property type="evidence" value="ECO:0007669"/>
    <property type="project" value="UniProtKB-SubCell"/>
</dbReference>
<dbReference type="InterPro" id="IPR014777">
    <property type="entry name" value="4pyrrole_Mease_sub1"/>
</dbReference>
<dbReference type="EMBL" id="FAOO01000027">
    <property type="protein sequence ID" value="CUU08952.1"/>
    <property type="molecule type" value="Genomic_DNA"/>
</dbReference>
<evidence type="ECO:0000256" key="6">
    <source>
        <dbReference type="HAMAP-Rule" id="MF_01877"/>
    </source>
</evidence>
<evidence type="ECO:0000313" key="9">
    <source>
        <dbReference type="Proteomes" id="UP000320623"/>
    </source>
</evidence>
<dbReference type="CDD" id="cd11648">
    <property type="entry name" value="RsmI"/>
    <property type="match status" value="1"/>
</dbReference>
<protein>
    <recommendedName>
        <fullName evidence="6">Ribosomal RNA small subunit methyltransferase I</fullName>
        <ecNumber evidence="6">2.1.1.198</ecNumber>
    </recommendedName>
    <alternativeName>
        <fullName evidence="6">16S rRNA 2'-O-ribose C1402 methyltransferase</fullName>
    </alternativeName>
    <alternativeName>
        <fullName evidence="6">rRNA (cytidine-2'-O-)-methyltransferase RsmI</fullName>
    </alternativeName>
</protein>
<dbReference type="GO" id="GO:0070677">
    <property type="term" value="F:rRNA (cytosine-2'-O-)-methyltransferase activity"/>
    <property type="evidence" value="ECO:0007669"/>
    <property type="project" value="UniProtKB-UniRule"/>
</dbReference>
<dbReference type="InterPro" id="IPR008189">
    <property type="entry name" value="rRNA_ssu_MeTfrase_I"/>
</dbReference>
<keyword evidence="4 6" id="KW-0808">Transferase</keyword>
<keyword evidence="3 6" id="KW-0489">Methyltransferase</keyword>
<dbReference type="NCBIfam" id="TIGR00096">
    <property type="entry name" value="16S rRNA (cytidine(1402)-2'-O)-methyltransferase"/>
    <property type="match status" value="1"/>
</dbReference>
<dbReference type="OrthoDB" id="9809084at2"/>
<evidence type="ECO:0000256" key="3">
    <source>
        <dbReference type="ARBA" id="ARBA00022603"/>
    </source>
</evidence>